<feature type="transmembrane region" description="Helical" evidence="8">
    <location>
        <begin position="389"/>
        <end position="408"/>
    </location>
</feature>
<organism evidence="11 12">
    <name type="scientific">Pseudarthrobacter equi</name>
    <dbReference type="NCBI Taxonomy" id="728066"/>
    <lineage>
        <taxon>Bacteria</taxon>
        <taxon>Bacillati</taxon>
        <taxon>Actinomycetota</taxon>
        <taxon>Actinomycetes</taxon>
        <taxon>Micrococcales</taxon>
        <taxon>Micrococcaceae</taxon>
        <taxon>Pseudarthrobacter</taxon>
    </lineage>
</organism>
<keyword evidence="12" id="KW-1185">Reference proteome</keyword>
<keyword evidence="2" id="KW-1003">Cell membrane</keyword>
<dbReference type="Pfam" id="PF24878">
    <property type="entry name" value="YkcB_C"/>
    <property type="match status" value="1"/>
</dbReference>
<feature type="transmembrane region" description="Helical" evidence="8">
    <location>
        <begin position="442"/>
        <end position="463"/>
    </location>
</feature>
<evidence type="ECO:0000256" key="3">
    <source>
        <dbReference type="ARBA" id="ARBA00022676"/>
    </source>
</evidence>
<feature type="transmembrane region" description="Helical" evidence="8">
    <location>
        <begin position="154"/>
        <end position="172"/>
    </location>
</feature>
<name>A0A1H2ANX0_9MICC</name>
<dbReference type="GO" id="GO:0016763">
    <property type="term" value="F:pentosyltransferase activity"/>
    <property type="evidence" value="ECO:0007669"/>
    <property type="project" value="TreeGrafter"/>
</dbReference>
<evidence type="ECO:0000259" key="10">
    <source>
        <dbReference type="Pfam" id="PF24878"/>
    </source>
</evidence>
<feature type="transmembrane region" description="Helical" evidence="8">
    <location>
        <begin position="363"/>
        <end position="383"/>
    </location>
</feature>
<feature type="transmembrane region" description="Helical" evidence="8">
    <location>
        <begin position="246"/>
        <end position="264"/>
    </location>
</feature>
<reference evidence="12" key="1">
    <citation type="submission" date="2016-10" db="EMBL/GenBank/DDBJ databases">
        <authorList>
            <person name="Varghese N."/>
            <person name="Submissions S."/>
        </authorList>
    </citation>
    <scope>NUCLEOTIDE SEQUENCE [LARGE SCALE GENOMIC DNA]</scope>
    <source>
        <strain evidence="12">IMMIB L-1606</strain>
    </source>
</reference>
<gene>
    <name evidence="11" type="ORF">SAMN04489743_3087</name>
</gene>
<feature type="transmembrane region" description="Helical" evidence="8">
    <location>
        <begin position="120"/>
        <end position="142"/>
    </location>
</feature>
<feature type="transmembrane region" description="Helical" evidence="8">
    <location>
        <begin position="415"/>
        <end position="436"/>
    </location>
</feature>
<accession>A0A1H2ANX0</accession>
<dbReference type="InterPro" id="IPR050297">
    <property type="entry name" value="LipidA_mod_glycosyltrf_83"/>
</dbReference>
<dbReference type="Proteomes" id="UP000198751">
    <property type="component" value="Chromosome I"/>
</dbReference>
<evidence type="ECO:0000256" key="7">
    <source>
        <dbReference type="ARBA" id="ARBA00023136"/>
    </source>
</evidence>
<evidence type="ECO:0000256" key="8">
    <source>
        <dbReference type="SAM" id="Phobius"/>
    </source>
</evidence>
<evidence type="ECO:0000256" key="2">
    <source>
        <dbReference type="ARBA" id="ARBA00022475"/>
    </source>
</evidence>
<keyword evidence="4 11" id="KW-0808">Transferase</keyword>
<feature type="transmembrane region" description="Helical" evidence="8">
    <location>
        <begin position="48"/>
        <end position="64"/>
    </location>
</feature>
<comment type="subcellular location">
    <subcellularLocation>
        <location evidence="1">Cell membrane</location>
        <topology evidence="1">Multi-pass membrane protein</topology>
    </subcellularLocation>
</comment>
<feature type="transmembrane region" description="Helical" evidence="8">
    <location>
        <begin position="221"/>
        <end position="241"/>
    </location>
</feature>
<keyword evidence="5 8" id="KW-0812">Transmembrane</keyword>
<evidence type="ECO:0000256" key="4">
    <source>
        <dbReference type="ARBA" id="ARBA00022679"/>
    </source>
</evidence>
<evidence type="ECO:0000259" key="9">
    <source>
        <dbReference type="Pfam" id="PF13231"/>
    </source>
</evidence>
<feature type="domain" description="Glycosyltransferase RgtA/B/C/D-like" evidence="9">
    <location>
        <begin position="102"/>
        <end position="256"/>
    </location>
</feature>
<dbReference type="Pfam" id="PF13231">
    <property type="entry name" value="PMT_2"/>
    <property type="match status" value="1"/>
</dbReference>
<keyword evidence="3" id="KW-0328">Glycosyltransferase</keyword>
<dbReference type="InterPro" id="IPR056785">
    <property type="entry name" value="YkcA/B-like_C"/>
</dbReference>
<protein>
    <submittedName>
        <fullName evidence="11">4-amino-4-deoxy-L-arabinose transferase</fullName>
    </submittedName>
</protein>
<dbReference type="PANTHER" id="PTHR33908:SF3">
    <property type="entry name" value="UNDECAPRENYL PHOSPHATE-ALPHA-4-AMINO-4-DEOXY-L-ARABINOSE ARABINOSYL TRANSFERASE"/>
    <property type="match status" value="1"/>
</dbReference>
<dbReference type="AlphaFoldDB" id="A0A1H2ANX0"/>
<evidence type="ECO:0000256" key="5">
    <source>
        <dbReference type="ARBA" id="ARBA00022692"/>
    </source>
</evidence>
<proteinExistence type="predicted"/>
<evidence type="ECO:0000313" key="11">
    <source>
        <dbReference type="EMBL" id="SDT47527.1"/>
    </source>
</evidence>
<feature type="transmembrane region" description="Helical" evidence="8">
    <location>
        <begin position="333"/>
        <end position="351"/>
    </location>
</feature>
<dbReference type="EMBL" id="LT629779">
    <property type="protein sequence ID" value="SDT47527.1"/>
    <property type="molecule type" value="Genomic_DNA"/>
</dbReference>
<dbReference type="InterPro" id="IPR038731">
    <property type="entry name" value="RgtA/B/C-like"/>
</dbReference>
<keyword evidence="6 8" id="KW-1133">Transmembrane helix</keyword>
<feature type="domain" description="Putative mannosyltransferase YkcA/B-like C-terminal" evidence="10">
    <location>
        <begin position="544"/>
        <end position="633"/>
    </location>
</feature>
<dbReference type="GO" id="GO:0010041">
    <property type="term" value="P:response to iron(III) ion"/>
    <property type="evidence" value="ECO:0007669"/>
    <property type="project" value="TreeGrafter"/>
</dbReference>
<evidence type="ECO:0000256" key="6">
    <source>
        <dbReference type="ARBA" id="ARBA00022989"/>
    </source>
</evidence>
<sequence length="649" mass="70656">MSGLLSHSGRGIENRADFVTGKLERVVPTFWRRLIWGNNQERTWERPALVFLLIGTSFIYLWALDSNGWANPYYSAAAQAGSQDWKAFFFGSFEGGNLITVDKTPLSIWVMSLSVRLFGLSSWSLLAPQALMGVLSTGFLYGIVRRGFGPRTSLFAAAAYASTPVVVLMSRFNNPEPLMGFLTIVSVWTALKAMESGRLRTFALAGSLLGLAFMAKQVQALLVVPSLAVSVLAFSTGSLFARTRQLLVSATALIVAGGAWLLAVEVIPSSARPYIGGSVTNSAIELSLDYNGLARFVHIPINSEGNRATTKDDVSPHSDGFTRIFNGNFAPEIAWILFAGVVCCLILVVLGRTMNFSLQQRNITAIATTWFLTAFLVLCFMGTMIHTYYTYSLAAPLAVVLAVGFSCLWRVRQRLILRTLGAVLVVSSSYMTIRIMEYGKDWPAWMAPTIMLLGAIAAVFWLLAATRGPIPTMGALVLGAVLLGAPLAADMFTLSTPQHGTNPLSGPTGNDPMSMSRLILAIKDGKPPWAQQTALGAEPSNKVVNLLHNETLQQTWGAATYSAQNAALYQLESLRPVIPLGGWLGTDPAPTLAEFQSLVAQHRIGFFIWQQDLLDRGELSAETISISDWVRENFQEQVIDGVHLYDLRG</sequence>
<evidence type="ECO:0000313" key="12">
    <source>
        <dbReference type="Proteomes" id="UP000198751"/>
    </source>
</evidence>
<dbReference type="PANTHER" id="PTHR33908">
    <property type="entry name" value="MANNOSYLTRANSFERASE YKCB-RELATED"/>
    <property type="match status" value="1"/>
</dbReference>
<dbReference type="GO" id="GO:0005886">
    <property type="term" value="C:plasma membrane"/>
    <property type="evidence" value="ECO:0007669"/>
    <property type="project" value="UniProtKB-SubCell"/>
</dbReference>
<feature type="transmembrane region" description="Helical" evidence="8">
    <location>
        <begin position="475"/>
        <end position="494"/>
    </location>
</feature>
<dbReference type="GO" id="GO:0009103">
    <property type="term" value="P:lipopolysaccharide biosynthetic process"/>
    <property type="evidence" value="ECO:0007669"/>
    <property type="project" value="UniProtKB-ARBA"/>
</dbReference>
<keyword evidence="7 8" id="KW-0472">Membrane</keyword>
<evidence type="ECO:0000256" key="1">
    <source>
        <dbReference type="ARBA" id="ARBA00004651"/>
    </source>
</evidence>